<dbReference type="PANTHER" id="PTHR23135:SF4">
    <property type="entry name" value="UDP-N-ACETYLMURAMOYL-L-ALANYL-D-GLUTAMATE--2,6-DIAMINOPIMELATE LIGASE MURE HOMOLOG, CHLOROPLASTIC"/>
    <property type="match status" value="1"/>
</dbReference>
<dbReference type="AlphaFoldDB" id="X1BA79"/>
<dbReference type="Gene3D" id="3.40.1190.10">
    <property type="entry name" value="Mur-like, catalytic domain"/>
    <property type="match status" value="1"/>
</dbReference>
<protein>
    <recommendedName>
        <fullName evidence="1">Mur ligase central domain-containing protein</fullName>
    </recommendedName>
</protein>
<name>X1BA79_9ZZZZ</name>
<dbReference type="EMBL" id="BART01005666">
    <property type="protein sequence ID" value="GAG68886.1"/>
    <property type="molecule type" value="Genomic_DNA"/>
</dbReference>
<organism evidence="2">
    <name type="scientific">marine sediment metagenome</name>
    <dbReference type="NCBI Taxonomy" id="412755"/>
    <lineage>
        <taxon>unclassified sequences</taxon>
        <taxon>metagenomes</taxon>
        <taxon>ecological metagenomes</taxon>
    </lineage>
</organism>
<feature type="non-terminal residue" evidence="2">
    <location>
        <position position="139"/>
    </location>
</feature>
<gene>
    <name evidence="2" type="ORF">S01H4_12944</name>
</gene>
<dbReference type="PANTHER" id="PTHR23135">
    <property type="entry name" value="MUR LIGASE FAMILY MEMBER"/>
    <property type="match status" value="1"/>
</dbReference>
<dbReference type="InterPro" id="IPR036565">
    <property type="entry name" value="Mur-like_cat_sf"/>
</dbReference>
<reference evidence="2" key="1">
    <citation type="journal article" date="2014" name="Front. Microbiol.">
        <title>High frequency of phylogenetically diverse reductive dehalogenase-homologous genes in deep subseafloor sedimentary metagenomes.</title>
        <authorList>
            <person name="Kawai M."/>
            <person name="Futagami T."/>
            <person name="Toyoda A."/>
            <person name="Takaki Y."/>
            <person name="Nishi S."/>
            <person name="Hori S."/>
            <person name="Arai W."/>
            <person name="Tsubouchi T."/>
            <person name="Morono Y."/>
            <person name="Uchiyama I."/>
            <person name="Ito T."/>
            <person name="Fujiyama A."/>
            <person name="Inagaki F."/>
            <person name="Takami H."/>
        </authorList>
    </citation>
    <scope>NUCLEOTIDE SEQUENCE</scope>
    <source>
        <strain evidence="2">Expedition CK06-06</strain>
    </source>
</reference>
<evidence type="ECO:0000313" key="2">
    <source>
        <dbReference type="EMBL" id="GAG68886.1"/>
    </source>
</evidence>
<dbReference type="GO" id="GO:0005524">
    <property type="term" value="F:ATP binding"/>
    <property type="evidence" value="ECO:0007669"/>
    <property type="project" value="InterPro"/>
</dbReference>
<sequence>HSILVAAGKNPGLIGTVYYLGRTKMKAHRTTPESLDIFKLFDRFRSDGAQAVVMEVSSHALSLGRVEGIKFSSAVFTNLGQDHLDFHGSIDEYRKSKLHLFSLLEEDGTAIFNTDDPTSEAIEALHLKKTITYGVKNRA</sequence>
<dbReference type="SUPFAM" id="SSF53623">
    <property type="entry name" value="MurD-like peptide ligases, catalytic domain"/>
    <property type="match status" value="1"/>
</dbReference>
<accession>X1BA79</accession>
<dbReference type="GO" id="GO:0016881">
    <property type="term" value="F:acid-amino acid ligase activity"/>
    <property type="evidence" value="ECO:0007669"/>
    <property type="project" value="InterPro"/>
</dbReference>
<feature type="domain" description="Mur ligase central" evidence="1">
    <location>
        <begin position="12"/>
        <end position="139"/>
    </location>
</feature>
<proteinExistence type="predicted"/>
<comment type="caution">
    <text evidence="2">The sequence shown here is derived from an EMBL/GenBank/DDBJ whole genome shotgun (WGS) entry which is preliminary data.</text>
</comment>
<dbReference type="InterPro" id="IPR013221">
    <property type="entry name" value="Mur_ligase_cen"/>
</dbReference>
<dbReference type="Pfam" id="PF08245">
    <property type="entry name" value="Mur_ligase_M"/>
    <property type="match status" value="1"/>
</dbReference>
<feature type="non-terminal residue" evidence="2">
    <location>
        <position position="1"/>
    </location>
</feature>
<evidence type="ECO:0000259" key="1">
    <source>
        <dbReference type="Pfam" id="PF08245"/>
    </source>
</evidence>